<feature type="signal peptide" evidence="1">
    <location>
        <begin position="1"/>
        <end position="29"/>
    </location>
</feature>
<dbReference type="eggNOG" id="KOG1075">
    <property type="taxonomic scope" value="Eukaryota"/>
</dbReference>
<reference evidence="3" key="1">
    <citation type="journal article" date="2015" name="Nat. Plants">
        <title>Genome expansion of Arabis alpina linked with retrotransposition and reduced symmetric DNA methylation.</title>
        <authorList>
            <person name="Willing E.M."/>
            <person name="Rawat V."/>
            <person name="Mandakova T."/>
            <person name="Maumus F."/>
            <person name="James G.V."/>
            <person name="Nordstroem K.J."/>
            <person name="Becker C."/>
            <person name="Warthmann N."/>
            <person name="Chica C."/>
            <person name="Szarzynska B."/>
            <person name="Zytnicki M."/>
            <person name="Albani M.C."/>
            <person name="Kiefer C."/>
            <person name="Bergonzi S."/>
            <person name="Castaings L."/>
            <person name="Mateos J.L."/>
            <person name="Berns M.C."/>
            <person name="Bujdoso N."/>
            <person name="Piofczyk T."/>
            <person name="de Lorenzo L."/>
            <person name="Barrero-Sicilia C."/>
            <person name="Mateos I."/>
            <person name="Piednoel M."/>
            <person name="Hagmann J."/>
            <person name="Chen-Min-Tao R."/>
            <person name="Iglesias-Fernandez R."/>
            <person name="Schuster S.C."/>
            <person name="Alonso-Blanco C."/>
            <person name="Roudier F."/>
            <person name="Carbonero P."/>
            <person name="Paz-Ares J."/>
            <person name="Davis S.J."/>
            <person name="Pecinka A."/>
            <person name="Quesneville H."/>
            <person name="Colot V."/>
            <person name="Lysak M.A."/>
            <person name="Weigel D."/>
            <person name="Coupland G."/>
            <person name="Schneeberger K."/>
        </authorList>
    </citation>
    <scope>NUCLEOTIDE SEQUENCE [LARGE SCALE GENOMIC DNA]</scope>
    <source>
        <strain evidence="3">cv. Pajares</strain>
    </source>
</reference>
<dbReference type="AlphaFoldDB" id="A0A087HJR5"/>
<gene>
    <name evidence="2" type="ordered locus">AALP_Aa2g246200</name>
</gene>
<dbReference type="EMBL" id="CM002870">
    <property type="protein sequence ID" value="KFK42367.1"/>
    <property type="molecule type" value="Genomic_DNA"/>
</dbReference>
<name>A0A087HJR5_ARAAL</name>
<evidence type="ECO:0000313" key="3">
    <source>
        <dbReference type="Proteomes" id="UP000029120"/>
    </source>
</evidence>
<keyword evidence="3" id="KW-1185">Reference proteome</keyword>
<dbReference type="OMA" id="NELHCHC"/>
<keyword evidence="1" id="KW-0732">Signal</keyword>
<dbReference type="OrthoDB" id="1024159at2759"/>
<dbReference type="Gramene" id="KFK42367">
    <property type="protein sequence ID" value="KFK42367"/>
    <property type="gene ID" value="AALP_AA2G246200"/>
</dbReference>
<evidence type="ECO:0008006" key="4">
    <source>
        <dbReference type="Google" id="ProtNLM"/>
    </source>
</evidence>
<proteinExistence type="predicted"/>
<accession>A0A087HJR5</accession>
<feature type="chain" id="PRO_5001823406" description="Knottin scorpion toxin-like domain-containing protein" evidence="1">
    <location>
        <begin position="30"/>
        <end position="81"/>
    </location>
</feature>
<evidence type="ECO:0000313" key="2">
    <source>
        <dbReference type="EMBL" id="KFK42367.1"/>
    </source>
</evidence>
<sequence length="81" mass="8933">MAKTFNSICFTTLLLVVLLISAEIPKSEAQATCNVFRGEATVRNPCKNNACQARCLVDYPGACRGVCELHDNELHCHCYVN</sequence>
<evidence type="ECO:0000256" key="1">
    <source>
        <dbReference type="SAM" id="SignalP"/>
    </source>
</evidence>
<protein>
    <recommendedName>
        <fullName evidence="4">Knottin scorpion toxin-like domain-containing protein</fullName>
    </recommendedName>
</protein>
<dbReference type="Proteomes" id="UP000029120">
    <property type="component" value="Chromosome 2"/>
</dbReference>
<organism evidence="2 3">
    <name type="scientific">Arabis alpina</name>
    <name type="common">Alpine rock-cress</name>
    <dbReference type="NCBI Taxonomy" id="50452"/>
    <lineage>
        <taxon>Eukaryota</taxon>
        <taxon>Viridiplantae</taxon>
        <taxon>Streptophyta</taxon>
        <taxon>Embryophyta</taxon>
        <taxon>Tracheophyta</taxon>
        <taxon>Spermatophyta</taxon>
        <taxon>Magnoliopsida</taxon>
        <taxon>eudicotyledons</taxon>
        <taxon>Gunneridae</taxon>
        <taxon>Pentapetalae</taxon>
        <taxon>rosids</taxon>
        <taxon>malvids</taxon>
        <taxon>Brassicales</taxon>
        <taxon>Brassicaceae</taxon>
        <taxon>Arabideae</taxon>
        <taxon>Arabis</taxon>
    </lineage>
</organism>